<dbReference type="RefSeq" id="WP_072596975.1">
    <property type="nucleotide sequence ID" value="NZ_CP018221.1"/>
</dbReference>
<sequence>MSWTAVVPLKTSGERKSRLAALLSAEERSALSVRMFHHVVDVLTQVPAIGRIIVLADECPADWDGDWMADGGRGLNPELEQARKLVAGDLIVLHADLPLLTPEDVTALIEAASESGLAIAPDRHRTGTNGLALKAATRLEFSFGADSFRLHRLQRSDCMVVERDGFALDLDTPDDLKALAAAR</sequence>
<keyword evidence="4" id="KW-0342">GTP-binding</keyword>
<dbReference type="PANTHER" id="PTHR40392">
    <property type="entry name" value="2-PHOSPHO-L-LACTATE GUANYLYLTRANSFERASE"/>
    <property type="match status" value="1"/>
</dbReference>
<organism evidence="5 6">
    <name type="scientific">Tardibacter chloracetimidivorans</name>
    <dbReference type="NCBI Taxonomy" id="1921510"/>
    <lineage>
        <taxon>Bacteria</taxon>
        <taxon>Pseudomonadati</taxon>
        <taxon>Pseudomonadota</taxon>
        <taxon>Alphaproteobacteria</taxon>
        <taxon>Sphingomonadales</taxon>
        <taxon>Sphingomonadaceae</taxon>
        <taxon>Tardibacter</taxon>
    </lineage>
</organism>
<dbReference type="GO" id="GO:0005525">
    <property type="term" value="F:GTP binding"/>
    <property type="evidence" value="ECO:0007669"/>
    <property type="project" value="UniProtKB-KW"/>
</dbReference>
<dbReference type="Gene3D" id="3.90.550.10">
    <property type="entry name" value="Spore Coat Polysaccharide Biosynthesis Protein SpsA, Chain A"/>
    <property type="match status" value="1"/>
</dbReference>
<dbReference type="Proteomes" id="UP000182063">
    <property type="component" value="Chromosome"/>
</dbReference>
<keyword evidence="1 5" id="KW-0808">Transferase</keyword>
<dbReference type="GO" id="GO:0043814">
    <property type="term" value="F:phospholactate guanylyltransferase activity"/>
    <property type="evidence" value="ECO:0007669"/>
    <property type="project" value="InterPro"/>
</dbReference>
<evidence type="ECO:0000313" key="5">
    <source>
        <dbReference type="EMBL" id="API59416.1"/>
    </source>
</evidence>
<reference evidence="6" key="1">
    <citation type="submission" date="2016-11" db="EMBL/GenBank/DDBJ databases">
        <title>Complete Genome Sequence of alachlor-degrading Sphingomonas sp. strain JJ-A5.</title>
        <authorList>
            <person name="Lee H."/>
            <person name="Ka J.-O."/>
        </authorList>
    </citation>
    <scope>NUCLEOTIDE SEQUENCE [LARGE SCALE GENOMIC DNA]</scope>
    <source>
        <strain evidence="6">JJ-A5</strain>
    </source>
</reference>
<accession>A0A1L3ZUT3</accession>
<proteinExistence type="predicted"/>
<dbReference type="InterPro" id="IPR002835">
    <property type="entry name" value="CofC"/>
</dbReference>
<dbReference type="NCBIfam" id="TIGR03552">
    <property type="entry name" value="F420_cofC"/>
    <property type="match status" value="1"/>
</dbReference>
<dbReference type="Pfam" id="PF01983">
    <property type="entry name" value="CofC"/>
    <property type="match status" value="1"/>
</dbReference>
<dbReference type="KEGG" id="sphj:BSL82_08900"/>
<dbReference type="SUPFAM" id="SSF53448">
    <property type="entry name" value="Nucleotide-diphospho-sugar transferases"/>
    <property type="match status" value="1"/>
</dbReference>
<dbReference type="InterPro" id="IPR029044">
    <property type="entry name" value="Nucleotide-diphossugar_trans"/>
</dbReference>
<dbReference type="EMBL" id="CP018221">
    <property type="protein sequence ID" value="API59416.1"/>
    <property type="molecule type" value="Genomic_DNA"/>
</dbReference>
<keyword evidence="3" id="KW-0547">Nucleotide-binding</keyword>
<evidence type="ECO:0000256" key="1">
    <source>
        <dbReference type="ARBA" id="ARBA00022679"/>
    </source>
</evidence>
<evidence type="ECO:0000256" key="3">
    <source>
        <dbReference type="ARBA" id="ARBA00022741"/>
    </source>
</evidence>
<evidence type="ECO:0000256" key="4">
    <source>
        <dbReference type="ARBA" id="ARBA00023134"/>
    </source>
</evidence>
<dbReference type="PANTHER" id="PTHR40392:SF1">
    <property type="entry name" value="2-PHOSPHO-L-LACTATE GUANYLYLTRANSFERASE"/>
    <property type="match status" value="1"/>
</dbReference>
<gene>
    <name evidence="5" type="ORF">BSL82_08900</name>
</gene>
<keyword evidence="2 5" id="KW-0548">Nucleotidyltransferase</keyword>
<evidence type="ECO:0000256" key="2">
    <source>
        <dbReference type="ARBA" id="ARBA00022695"/>
    </source>
</evidence>
<dbReference type="AlphaFoldDB" id="A0A1L3ZUT3"/>
<protein>
    <submittedName>
        <fullName evidence="5">2-phospho-L-lactate guanylyltransferase</fullName>
    </submittedName>
</protein>
<dbReference type="OrthoDB" id="5243750at2"/>
<keyword evidence="6" id="KW-1185">Reference proteome</keyword>
<name>A0A1L3ZUT3_9SPHN</name>
<dbReference type="STRING" id="1921510.BSL82_08900"/>
<evidence type="ECO:0000313" key="6">
    <source>
        <dbReference type="Proteomes" id="UP000182063"/>
    </source>
</evidence>